<dbReference type="RefSeq" id="WP_258335280.1">
    <property type="nucleotide sequence ID" value="NZ_JANRHJ010000002.1"/>
</dbReference>
<dbReference type="PANTHER" id="PTHR43108">
    <property type="entry name" value="N-ACETYLGLUCOSAMINE-6-SULFATASE FAMILY MEMBER"/>
    <property type="match status" value="1"/>
</dbReference>
<evidence type="ECO:0000256" key="3">
    <source>
        <dbReference type="SAM" id="SignalP"/>
    </source>
</evidence>
<comment type="caution">
    <text evidence="5">The sequence shown here is derived from an EMBL/GenBank/DDBJ whole genome shotgun (WGS) entry which is preliminary data.</text>
</comment>
<accession>A0AAW5N3D5</accession>
<gene>
    <name evidence="5" type="ORF">NW209_02215</name>
</gene>
<keyword evidence="6" id="KW-1185">Reference proteome</keyword>
<dbReference type="Pfam" id="PF16347">
    <property type="entry name" value="SGSH_C"/>
    <property type="match status" value="1"/>
</dbReference>
<evidence type="ECO:0000256" key="2">
    <source>
        <dbReference type="ARBA" id="ARBA00022801"/>
    </source>
</evidence>
<dbReference type="SUPFAM" id="SSF53649">
    <property type="entry name" value="Alkaline phosphatase-like"/>
    <property type="match status" value="1"/>
</dbReference>
<name>A0AAW5N3D5_9BACT</name>
<comment type="similarity">
    <text evidence="1">Belongs to the sulfatase family.</text>
</comment>
<dbReference type="GO" id="GO:0016787">
    <property type="term" value="F:hydrolase activity"/>
    <property type="evidence" value="ECO:0007669"/>
    <property type="project" value="UniProtKB-KW"/>
</dbReference>
<dbReference type="Proteomes" id="UP001204579">
    <property type="component" value="Unassembled WGS sequence"/>
</dbReference>
<dbReference type="PROSITE" id="PS00523">
    <property type="entry name" value="SULFATASE_1"/>
    <property type="match status" value="1"/>
</dbReference>
<dbReference type="PROSITE" id="PS51257">
    <property type="entry name" value="PROKAR_LIPOPROTEIN"/>
    <property type="match status" value="1"/>
</dbReference>
<evidence type="ECO:0000313" key="5">
    <source>
        <dbReference type="EMBL" id="MCR8872846.1"/>
    </source>
</evidence>
<reference evidence="5 6" key="1">
    <citation type="submission" date="2022-08" db="EMBL/GenBank/DDBJ databases">
        <authorList>
            <person name="Zeman M."/>
            <person name="Kubasova T."/>
        </authorList>
    </citation>
    <scope>NUCLEOTIDE SEQUENCE [LARGE SCALE GENOMIC DNA]</scope>
    <source>
        <strain evidence="5 6">ET62</strain>
    </source>
</reference>
<dbReference type="InterPro" id="IPR032506">
    <property type="entry name" value="SGSH_C"/>
</dbReference>
<proteinExistence type="inferred from homology"/>
<evidence type="ECO:0000256" key="1">
    <source>
        <dbReference type="ARBA" id="ARBA00008779"/>
    </source>
</evidence>
<dbReference type="PROSITE" id="PS00149">
    <property type="entry name" value="SULFATASE_2"/>
    <property type="match status" value="1"/>
</dbReference>
<feature type="chain" id="PRO_5043509891" evidence="3">
    <location>
        <begin position="23"/>
        <end position="533"/>
    </location>
</feature>
<evidence type="ECO:0000259" key="4">
    <source>
        <dbReference type="Pfam" id="PF16347"/>
    </source>
</evidence>
<dbReference type="EMBL" id="JANRHJ010000002">
    <property type="protein sequence ID" value="MCR8872846.1"/>
    <property type="molecule type" value="Genomic_DNA"/>
</dbReference>
<keyword evidence="3" id="KW-0732">Signal</keyword>
<dbReference type="Gene3D" id="3.40.720.10">
    <property type="entry name" value="Alkaline Phosphatase, subunit A"/>
    <property type="match status" value="2"/>
</dbReference>
<keyword evidence="2" id="KW-0378">Hydrolase</keyword>
<protein>
    <submittedName>
        <fullName evidence="5">Sulfatase</fullName>
    </submittedName>
</protein>
<dbReference type="CDD" id="cd16031">
    <property type="entry name" value="G6S_like"/>
    <property type="match status" value="1"/>
</dbReference>
<dbReference type="PANTHER" id="PTHR43108:SF6">
    <property type="entry name" value="N-SULPHOGLUCOSAMINE SULPHOHYDROLASE"/>
    <property type="match status" value="1"/>
</dbReference>
<organism evidence="5 6">
    <name type="scientific">Phocaeicola barnesiae</name>
    <dbReference type="NCBI Taxonomy" id="376804"/>
    <lineage>
        <taxon>Bacteria</taxon>
        <taxon>Pseudomonadati</taxon>
        <taxon>Bacteroidota</taxon>
        <taxon>Bacteroidia</taxon>
        <taxon>Bacteroidales</taxon>
        <taxon>Bacteroidaceae</taxon>
        <taxon>Phocaeicola</taxon>
    </lineage>
</organism>
<sequence length="533" mass="62133">MKHLFSKSYGGQILCLGAAALAATTASCSTEKKAPAKQYNIVYIMTDDHTAQMMSCYDTRYIETPNLDRIANDGVKFTNSFVANSLSGPSRACMLTGKHSHANGFTDNTTCVFDGSQQTMPKLLQKAGYQTAIIGKWHLISLPTGFDHWEIVPEQGDYYNPDFITMDNDTIQKQGYITNLITDMSIDWMENQRDKSRPFCLFIHHKAIHRNWLPELKYLSLYEDKTFPMPDNFYDDYEGRPAAAAQEMNILKDMDIIYDTKMYRKDKDTRLKGAYEAYVGRLNPEERKVYDAFYEPLIEDFYKKNPQGKELAEWKYQRYMRDYAKVVKSLDDNVGRVLDYLKEKGLLDNTLVVYTSDQGFYMGEHGWFDKRFMYEESMHTPLIMHLPKDFKAKGDIPQMVQNIDYAPTFLELAGAPIPEDIQGVSLVPLLKGEKPADWRKSLYYHFYEYPAEHMVKRHYGVRTDRYKLIHFYNDIDVWELYDLKEDPTEMHNLFGQPGYEKITEELKAELVKLQTQYKDPIEAKLKQQQEAQK</sequence>
<feature type="domain" description="N-sulphoglucosamine sulphohydrolase C-terminal" evidence="4">
    <location>
        <begin position="363"/>
        <end position="516"/>
    </location>
</feature>
<dbReference type="AlphaFoldDB" id="A0AAW5N3D5"/>
<feature type="signal peptide" evidence="3">
    <location>
        <begin position="1"/>
        <end position="22"/>
    </location>
</feature>
<evidence type="ECO:0000313" key="6">
    <source>
        <dbReference type="Proteomes" id="UP001204579"/>
    </source>
</evidence>
<dbReference type="InterPro" id="IPR017850">
    <property type="entry name" value="Alkaline_phosphatase_core_sf"/>
</dbReference>
<dbReference type="InterPro" id="IPR024607">
    <property type="entry name" value="Sulfatase_CS"/>
</dbReference>